<proteinExistence type="predicted"/>
<sequence length="141" mass="15407">MTPSKWLPQVLTANGMNEQDLEKALQLEPGSIRELMDKDEATGTVWDAVLTWFNDLPSLSYPAANILDDIRDCIQAAGPDAGCEVYYGVNAGNLIFTGLRVTDTGAYYGSDTDSPLLAAMHLTLKEAQTLFFKQNCTLQAD</sequence>
<reference evidence="1 2" key="1">
    <citation type="submission" date="2016-11" db="EMBL/GenBank/DDBJ databases">
        <title>Description of two novel members of the family Erysipelotrichaceae: Ileibacterium lipovorans gen. nov., sp. nov. and Dubosiella newyorkensis, gen. nov., sp. nov.</title>
        <authorList>
            <person name="Cox L.M."/>
            <person name="Sohn J."/>
            <person name="Tyrrell K.L."/>
            <person name="Citron D.M."/>
            <person name="Lawson P.A."/>
            <person name="Patel N.B."/>
            <person name="Iizumi T."/>
            <person name="Perez-Perez G.I."/>
            <person name="Goldstein E.J."/>
            <person name="Blaser M.J."/>
        </authorList>
    </citation>
    <scope>NUCLEOTIDE SEQUENCE [LARGE SCALE GENOMIC DNA]</scope>
    <source>
        <strain evidence="1 2">NYU-BL-K8</strain>
    </source>
</reference>
<name>A0A1Q9YM39_9FIRM</name>
<dbReference type="EMBL" id="MPJZ01000036">
    <property type="protein sequence ID" value="OLU46075.1"/>
    <property type="molecule type" value="Genomic_DNA"/>
</dbReference>
<gene>
    <name evidence="1" type="ORF">BO223_03060</name>
</gene>
<evidence type="ECO:0000313" key="2">
    <source>
        <dbReference type="Proteomes" id="UP000186758"/>
    </source>
</evidence>
<dbReference type="RefSeq" id="WP_075884872.1">
    <property type="nucleotide sequence ID" value="NZ_CAMYHK010000014.1"/>
</dbReference>
<organism evidence="1 2">
    <name type="scientific">Faecalibaculum rodentium</name>
    <dbReference type="NCBI Taxonomy" id="1702221"/>
    <lineage>
        <taxon>Bacteria</taxon>
        <taxon>Bacillati</taxon>
        <taxon>Bacillota</taxon>
        <taxon>Erysipelotrichia</taxon>
        <taxon>Erysipelotrichales</taxon>
        <taxon>Erysipelotrichaceae</taxon>
        <taxon>Faecalibaculum</taxon>
    </lineage>
</organism>
<evidence type="ECO:0000313" key="1">
    <source>
        <dbReference type="EMBL" id="OLU46075.1"/>
    </source>
</evidence>
<dbReference type="Proteomes" id="UP000186758">
    <property type="component" value="Unassembled WGS sequence"/>
</dbReference>
<accession>A0A1Q9YM39</accession>
<dbReference type="AlphaFoldDB" id="A0A1Q9YM39"/>
<protein>
    <submittedName>
        <fullName evidence="1">Uncharacterized protein</fullName>
    </submittedName>
</protein>
<comment type="caution">
    <text evidence="1">The sequence shown here is derived from an EMBL/GenBank/DDBJ whole genome shotgun (WGS) entry which is preliminary data.</text>
</comment>